<reference evidence="2 3" key="1">
    <citation type="submission" date="2016-04" db="EMBL/GenBank/DDBJ databases">
        <title>A degradative enzymes factory behind the ericoid mycorrhizal symbiosis.</title>
        <authorList>
            <consortium name="DOE Joint Genome Institute"/>
            <person name="Martino E."/>
            <person name="Morin E."/>
            <person name="Grelet G."/>
            <person name="Kuo A."/>
            <person name="Kohler A."/>
            <person name="Daghino S."/>
            <person name="Barry K."/>
            <person name="Choi C."/>
            <person name="Cichocki N."/>
            <person name="Clum A."/>
            <person name="Copeland A."/>
            <person name="Hainaut M."/>
            <person name="Haridas S."/>
            <person name="Labutti K."/>
            <person name="Lindquist E."/>
            <person name="Lipzen A."/>
            <person name="Khouja H.-R."/>
            <person name="Murat C."/>
            <person name="Ohm R."/>
            <person name="Olson A."/>
            <person name="Spatafora J."/>
            <person name="Veneault-Fourrey C."/>
            <person name="Henrissat B."/>
            <person name="Grigoriev I."/>
            <person name="Martin F."/>
            <person name="Perotto S."/>
        </authorList>
    </citation>
    <scope>NUCLEOTIDE SEQUENCE [LARGE SCALE GENOMIC DNA]</scope>
    <source>
        <strain evidence="2 3">F</strain>
    </source>
</reference>
<keyword evidence="3" id="KW-1185">Reference proteome</keyword>
<dbReference type="Proteomes" id="UP000235786">
    <property type="component" value="Unassembled WGS sequence"/>
</dbReference>
<dbReference type="EMBL" id="KZ613947">
    <property type="protein sequence ID" value="PMD38689.1"/>
    <property type="molecule type" value="Genomic_DNA"/>
</dbReference>
<dbReference type="AlphaFoldDB" id="A0A2J6RJK5"/>
<proteinExistence type="predicted"/>
<sequence>MALDSTQLVAPDIGAFDASYDGKTLTLVASGRVDAGICGITFIRLPVKSPELAFELRGWNSGVVPTNMKKHFHCTESFPIDLGGVYRGTVIIFDYNNPDGEEIRIEEEGNEGKELSPEGETSSKKSVQISTLLKDEYPKFSWAAPMLIGLDRGDPFVLETSCLASDPPALPTTSIAYDRTFFELRRALGHISRLEWFLTARQTGQTTVLTNTYDDNTDTIKVSRYIVTIRNDPKESCDPVTIPDHCFSLQIPPRTWLDFVDFGYSLIKIEWPTSQIVEVRTTPIAKFERPQHALDLCKIQMICHVPKVDNGSPARTTLIHSTGRMTWGRVGCISSTWSGSEVIPWRHPIKLGLLESYEILSQSKLAHCGSGIETCTLRHPSGPGVKQPYYIYTFGDFRIVGVGVNDKSIRSFGMGNFSLLPMEYTDPFSSTIPVNADIAHERQDGRQIRIAEHLKRGCVQPRSKEDSPESWDIACPEADSPPAEKKDAGNKSSYKPRITRSRVAKPALKGQRKKQYAWMGTE</sequence>
<protein>
    <submittedName>
        <fullName evidence="2">Uncharacterized protein</fullName>
    </submittedName>
</protein>
<gene>
    <name evidence="2" type="ORF">L207DRAFT_584091</name>
</gene>
<organism evidence="2 3">
    <name type="scientific">Hyaloscypha variabilis (strain UAMH 11265 / GT02V1 / F)</name>
    <name type="common">Meliniomyces variabilis</name>
    <dbReference type="NCBI Taxonomy" id="1149755"/>
    <lineage>
        <taxon>Eukaryota</taxon>
        <taxon>Fungi</taxon>
        <taxon>Dikarya</taxon>
        <taxon>Ascomycota</taxon>
        <taxon>Pezizomycotina</taxon>
        <taxon>Leotiomycetes</taxon>
        <taxon>Helotiales</taxon>
        <taxon>Hyaloscyphaceae</taxon>
        <taxon>Hyaloscypha</taxon>
        <taxon>Hyaloscypha variabilis</taxon>
    </lineage>
</organism>
<evidence type="ECO:0000313" key="2">
    <source>
        <dbReference type="EMBL" id="PMD38689.1"/>
    </source>
</evidence>
<evidence type="ECO:0000256" key="1">
    <source>
        <dbReference type="SAM" id="MobiDB-lite"/>
    </source>
</evidence>
<evidence type="ECO:0000313" key="3">
    <source>
        <dbReference type="Proteomes" id="UP000235786"/>
    </source>
</evidence>
<name>A0A2J6RJK5_HYAVF</name>
<accession>A0A2J6RJK5</accession>
<feature type="region of interest" description="Disordered" evidence="1">
    <location>
        <begin position="457"/>
        <end position="522"/>
    </location>
</feature>